<feature type="transmembrane region" description="Helical" evidence="7">
    <location>
        <begin position="9"/>
        <end position="30"/>
    </location>
</feature>
<evidence type="ECO:0000313" key="10">
    <source>
        <dbReference type="Proteomes" id="UP000824239"/>
    </source>
</evidence>
<feature type="transmembrane region" description="Helical" evidence="7">
    <location>
        <begin position="176"/>
        <end position="197"/>
    </location>
</feature>
<proteinExistence type="inferred from homology"/>
<evidence type="ECO:0000256" key="2">
    <source>
        <dbReference type="ARBA" id="ARBA00022448"/>
    </source>
</evidence>
<dbReference type="Pfam" id="PF00528">
    <property type="entry name" value="BPD_transp_1"/>
    <property type="match status" value="1"/>
</dbReference>
<dbReference type="SUPFAM" id="SSF161098">
    <property type="entry name" value="MetI-like"/>
    <property type="match status" value="1"/>
</dbReference>
<reference evidence="9" key="2">
    <citation type="journal article" date="2021" name="PeerJ">
        <title>Extensive microbial diversity within the chicken gut microbiome revealed by metagenomics and culture.</title>
        <authorList>
            <person name="Gilroy R."/>
            <person name="Ravi A."/>
            <person name="Getino M."/>
            <person name="Pursley I."/>
            <person name="Horton D.L."/>
            <person name="Alikhan N.F."/>
            <person name="Baker D."/>
            <person name="Gharbi K."/>
            <person name="Hall N."/>
            <person name="Watson M."/>
            <person name="Adriaenssens E.M."/>
            <person name="Foster-Nyarko E."/>
            <person name="Jarju S."/>
            <person name="Secka A."/>
            <person name="Antonio M."/>
            <person name="Oren A."/>
            <person name="Chaudhuri R.R."/>
            <person name="La Ragione R."/>
            <person name="Hildebrand F."/>
            <person name="Pallen M.J."/>
        </authorList>
    </citation>
    <scope>NUCLEOTIDE SEQUENCE</scope>
    <source>
        <strain evidence="9">ChiBcec15-4380</strain>
    </source>
</reference>
<accession>A0A9D1DHH0</accession>
<dbReference type="AlphaFoldDB" id="A0A9D1DHH0"/>
<keyword evidence="3" id="KW-1003">Cell membrane</keyword>
<dbReference type="Gene3D" id="1.10.3720.10">
    <property type="entry name" value="MetI-like"/>
    <property type="match status" value="1"/>
</dbReference>
<dbReference type="GO" id="GO:0055085">
    <property type="term" value="P:transmembrane transport"/>
    <property type="evidence" value="ECO:0007669"/>
    <property type="project" value="InterPro"/>
</dbReference>
<protein>
    <submittedName>
        <fullName evidence="9">ABC transporter permease</fullName>
    </submittedName>
</protein>
<dbReference type="InterPro" id="IPR045621">
    <property type="entry name" value="BPD_transp_1_N"/>
</dbReference>
<evidence type="ECO:0000256" key="1">
    <source>
        <dbReference type="ARBA" id="ARBA00004651"/>
    </source>
</evidence>
<dbReference type="PANTHER" id="PTHR43163:SF6">
    <property type="entry name" value="DIPEPTIDE TRANSPORT SYSTEM PERMEASE PROTEIN DPPB-RELATED"/>
    <property type="match status" value="1"/>
</dbReference>
<sequence length="317" mass="34725">MVKYIAKKLAVSIVILLVVSFLAFWIMSVLPGDAALISLGTEATAERIEELREEWGLNDPLPERYGAWLWDILHGDFGYSTHYKTACSEVLAQRMPITLLLGLISLVISVVFGILFGLVAALYRGRILDTIVTFCANLGVSLPVFWLGILLTYLFAVWLRILPVQGYQSPSEGFGGFLYFACLPCISMAWGSIATICRQTRSAVLETLHQSHVKTARAKGLSEGKILSRHVLKNSLIPVITLLGFQVRNLVGGSVVVEQIYNIPGMGRTLIQAVNSRDTDMALACLMIIAAITILSSLLVDIAYGIVDPRIRRGGSQ</sequence>
<feature type="transmembrane region" description="Helical" evidence="7">
    <location>
        <begin position="99"/>
        <end position="123"/>
    </location>
</feature>
<dbReference type="InterPro" id="IPR035906">
    <property type="entry name" value="MetI-like_sf"/>
</dbReference>
<evidence type="ECO:0000256" key="5">
    <source>
        <dbReference type="ARBA" id="ARBA00022989"/>
    </source>
</evidence>
<feature type="transmembrane region" description="Helical" evidence="7">
    <location>
        <begin position="281"/>
        <end position="307"/>
    </location>
</feature>
<comment type="caution">
    <text evidence="9">The sequence shown here is derived from an EMBL/GenBank/DDBJ whole genome shotgun (WGS) entry which is preliminary data.</text>
</comment>
<comment type="subcellular location">
    <subcellularLocation>
        <location evidence="1 7">Cell membrane</location>
        <topology evidence="1 7">Multi-pass membrane protein</topology>
    </subcellularLocation>
</comment>
<feature type="transmembrane region" description="Helical" evidence="7">
    <location>
        <begin position="135"/>
        <end position="156"/>
    </location>
</feature>
<evidence type="ECO:0000256" key="7">
    <source>
        <dbReference type="RuleBase" id="RU363032"/>
    </source>
</evidence>
<gene>
    <name evidence="9" type="ORF">IAA53_05595</name>
</gene>
<name>A0A9D1DHH0_9FIRM</name>
<organism evidence="9 10">
    <name type="scientific">Candidatus Avoscillospira avicola</name>
    <dbReference type="NCBI Taxonomy" id="2840706"/>
    <lineage>
        <taxon>Bacteria</taxon>
        <taxon>Bacillati</taxon>
        <taxon>Bacillota</taxon>
        <taxon>Clostridia</taxon>
        <taxon>Eubacteriales</taxon>
        <taxon>Oscillospiraceae</taxon>
        <taxon>Oscillospiraceae incertae sedis</taxon>
        <taxon>Candidatus Avoscillospira</taxon>
    </lineage>
</organism>
<evidence type="ECO:0000259" key="8">
    <source>
        <dbReference type="PROSITE" id="PS50928"/>
    </source>
</evidence>
<dbReference type="CDD" id="cd06261">
    <property type="entry name" value="TM_PBP2"/>
    <property type="match status" value="1"/>
</dbReference>
<comment type="similarity">
    <text evidence="7">Belongs to the binding-protein-dependent transport system permease family.</text>
</comment>
<keyword evidence="4 7" id="KW-0812">Transmembrane</keyword>
<keyword evidence="5 7" id="KW-1133">Transmembrane helix</keyword>
<evidence type="ECO:0000256" key="3">
    <source>
        <dbReference type="ARBA" id="ARBA00022475"/>
    </source>
</evidence>
<reference evidence="9" key="1">
    <citation type="submission" date="2020-10" db="EMBL/GenBank/DDBJ databases">
        <authorList>
            <person name="Gilroy R."/>
        </authorList>
    </citation>
    <scope>NUCLEOTIDE SEQUENCE</scope>
    <source>
        <strain evidence="9">ChiBcec15-4380</strain>
    </source>
</reference>
<dbReference type="PANTHER" id="PTHR43163">
    <property type="entry name" value="DIPEPTIDE TRANSPORT SYSTEM PERMEASE PROTEIN DPPB-RELATED"/>
    <property type="match status" value="1"/>
</dbReference>
<evidence type="ECO:0000256" key="4">
    <source>
        <dbReference type="ARBA" id="ARBA00022692"/>
    </source>
</evidence>
<dbReference type="InterPro" id="IPR000515">
    <property type="entry name" value="MetI-like"/>
</dbReference>
<keyword evidence="2 7" id="KW-0813">Transport</keyword>
<evidence type="ECO:0000256" key="6">
    <source>
        <dbReference type="ARBA" id="ARBA00023136"/>
    </source>
</evidence>
<dbReference type="PROSITE" id="PS50928">
    <property type="entry name" value="ABC_TM1"/>
    <property type="match status" value="1"/>
</dbReference>
<dbReference type="EMBL" id="DVHE01000046">
    <property type="protein sequence ID" value="HIR50744.1"/>
    <property type="molecule type" value="Genomic_DNA"/>
</dbReference>
<feature type="domain" description="ABC transmembrane type-1" evidence="8">
    <location>
        <begin position="95"/>
        <end position="300"/>
    </location>
</feature>
<dbReference type="GO" id="GO:0005886">
    <property type="term" value="C:plasma membrane"/>
    <property type="evidence" value="ECO:0007669"/>
    <property type="project" value="UniProtKB-SubCell"/>
</dbReference>
<dbReference type="Proteomes" id="UP000824239">
    <property type="component" value="Unassembled WGS sequence"/>
</dbReference>
<evidence type="ECO:0000313" key="9">
    <source>
        <dbReference type="EMBL" id="HIR50744.1"/>
    </source>
</evidence>
<keyword evidence="6 7" id="KW-0472">Membrane</keyword>
<dbReference type="Pfam" id="PF19300">
    <property type="entry name" value="BPD_transp_1_N"/>
    <property type="match status" value="1"/>
</dbReference>